<reference evidence="3" key="3">
    <citation type="journal article" date="2022" name="Int. J. Syst. Evol. Microbiol.">
        <title>Caproicibacterium lactatifermentans sp. nov., isolated from pit clay used for the production of Chinese strong aroma-type liquor.</title>
        <authorList>
            <person name="Wang H."/>
            <person name="Gu Y."/>
            <person name="Zhao D."/>
            <person name="Qiao Z."/>
            <person name="Zheng J."/>
            <person name="Gao J."/>
            <person name="Ren C."/>
            <person name="Xu Y."/>
        </authorList>
    </citation>
    <scope>NUCLEOTIDE SEQUENCE</scope>
    <source>
        <strain evidence="3">JNU-WLY1368</strain>
    </source>
</reference>
<dbReference type="Proteomes" id="UP000509623">
    <property type="component" value="Chromosome"/>
</dbReference>
<dbReference type="AlphaFoldDB" id="A0A859DPZ3"/>
<feature type="domain" description="Dinitrogenase iron-molybdenum cofactor biosynthesis" evidence="1">
    <location>
        <begin position="15"/>
        <end position="102"/>
    </location>
</feature>
<reference evidence="3" key="2">
    <citation type="journal article" date="2021" name="Appl. Environ. Microbiol.">
        <title>Adaptability of a Caproate-Producing Bacterium Contributes to Its Dominance in an Anaerobic Fermentation System.</title>
        <authorList>
            <person name="Wang H."/>
            <person name="Gu Y."/>
            <person name="Zhou W."/>
            <person name="Zhao D."/>
            <person name="Qiao Z."/>
            <person name="Zheng J."/>
            <person name="Gao J."/>
            <person name="Chen X."/>
            <person name="Ren C."/>
            <person name="Xu Y."/>
        </authorList>
    </citation>
    <scope>NUCLEOTIDE SEQUENCE</scope>
    <source>
        <strain evidence="3">JNU-WLY1368</strain>
    </source>
</reference>
<protein>
    <submittedName>
        <fullName evidence="2">Dinitrogenase iron-molybdenum cofactor biosynthesis protein</fullName>
    </submittedName>
</protein>
<reference evidence="4 5" key="1">
    <citation type="submission" date="2019-11" db="EMBL/GenBank/DDBJ databases">
        <authorList>
            <person name="Ren C."/>
            <person name="Wang H."/>
            <person name="Xu Y."/>
        </authorList>
    </citation>
    <scope>NUCLEOTIDE SEQUENCE [LARGE SCALE GENOMIC DNA]</scope>
    <source>
        <strain evidence="5">JNU-WLY1368</strain>
        <strain evidence="2 4">LBM 19010</strain>
    </source>
</reference>
<gene>
    <name evidence="2" type="ORF">GJQ69_03335</name>
    <name evidence="3" type="ORF">GKP14_01030</name>
</gene>
<evidence type="ECO:0000313" key="5">
    <source>
        <dbReference type="Proteomes" id="UP000509623"/>
    </source>
</evidence>
<dbReference type="Pfam" id="PF02579">
    <property type="entry name" value="Nitro_FeMo-Co"/>
    <property type="match status" value="1"/>
</dbReference>
<dbReference type="RefSeq" id="WP_086036058.1">
    <property type="nucleotide sequence ID" value="NZ_CP046051.1"/>
</dbReference>
<proteinExistence type="predicted"/>
<name>A0A859DPZ3_9FIRM</name>
<dbReference type="InterPro" id="IPR036105">
    <property type="entry name" value="DiNase_FeMo-co_biosyn_sf"/>
</dbReference>
<accession>A0A859DPZ3</accession>
<dbReference type="PANTHER" id="PTHR42983">
    <property type="entry name" value="DINITROGENASE IRON-MOLYBDENUM COFACTOR PROTEIN-RELATED"/>
    <property type="match status" value="1"/>
</dbReference>
<evidence type="ECO:0000313" key="3">
    <source>
        <dbReference type="EMBL" id="QKO29725.1"/>
    </source>
</evidence>
<evidence type="ECO:0000259" key="1">
    <source>
        <dbReference type="Pfam" id="PF02579"/>
    </source>
</evidence>
<dbReference type="Proteomes" id="UP000501316">
    <property type="component" value="Chromosome"/>
</dbReference>
<dbReference type="CDD" id="cd00851">
    <property type="entry name" value="MTH1175"/>
    <property type="match status" value="1"/>
</dbReference>
<dbReference type="KEGG" id="clf:GJQ69_03335"/>
<dbReference type="Gene3D" id="3.30.420.130">
    <property type="entry name" value="Dinitrogenase iron-molybdenum cofactor biosynthesis domain"/>
    <property type="match status" value="1"/>
</dbReference>
<evidence type="ECO:0000313" key="4">
    <source>
        <dbReference type="Proteomes" id="UP000501316"/>
    </source>
</evidence>
<evidence type="ECO:0000313" key="2">
    <source>
        <dbReference type="EMBL" id="QKN23599.1"/>
    </source>
</evidence>
<keyword evidence="5" id="KW-1185">Reference proteome</keyword>
<organism evidence="2 4">
    <name type="scientific">Caproicibacterium lactatifermentans</name>
    <dbReference type="NCBI Taxonomy" id="2666138"/>
    <lineage>
        <taxon>Bacteria</taxon>
        <taxon>Bacillati</taxon>
        <taxon>Bacillota</taxon>
        <taxon>Clostridia</taxon>
        <taxon>Eubacteriales</taxon>
        <taxon>Oscillospiraceae</taxon>
        <taxon>Caproicibacterium</taxon>
    </lineage>
</organism>
<dbReference type="EMBL" id="CP046051">
    <property type="protein sequence ID" value="QKN23599.1"/>
    <property type="molecule type" value="Genomic_DNA"/>
</dbReference>
<sequence length="120" mass="13051">MKIAIPVDENKAETSVCVSFGRAPYFMLYDTDNNQMDYIINTATEAQGGAGLKAAQLLVDNGADILLTVRCGQNAADVLKAANVKIYKTEYSGLNENLAAFWEGKLTLMTQFHAGFHGNQ</sequence>
<dbReference type="PANTHER" id="PTHR42983:SF1">
    <property type="entry name" value="IRON-MOLYBDENUM PROTEIN"/>
    <property type="match status" value="1"/>
</dbReference>
<dbReference type="EMBL" id="CP046161">
    <property type="protein sequence ID" value="QKO29725.1"/>
    <property type="molecule type" value="Genomic_DNA"/>
</dbReference>
<dbReference type="SUPFAM" id="SSF53146">
    <property type="entry name" value="Nitrogenase accessory factor-like"/>
    <property type="match status" value="1"/>
</dbReference>
<dbReference type="InterPro" id="IPR033913">
    <property type="entry name" value="MTH1175_dom"/>
</dbReference>
<dbReference type="InterPro" id="IPR003731">
    <property type="entry name" value="Di-Nase_FeMo-co_biosynth"/>
</dbReference>